<dbReference type="SUPFAM" id="SSF89562">
    <property type="entry name" value="RraA-like"/>
    <property type="match status" value="1"/>
</dbReference>
<comment type="subunit">
    <text evidence="4">Homotrimer.</text>
</comment>
<protein>
    <recommendedName>
        <fullName evidence="7">Putative 4-hydroxy-4-methyl-2-oxoglutarate aldolase</fullName>
        <ecNumber evidence="6">4.1.1.112</ecNumber>
        <ecNumber evidence="5">4.1.3.17</ecNumber>
    </recommendedName>
    <alternativeName>
        <fullName evidence="11">Oxaloacetate decarboxylase</fullName>
    </alternativeName>
    <alternativeName>
        <fullName evidence="9">Regulator of ribonuclease activity homolog</fullName>
    </alternativeName>
    <alternativeName>
        <fullName evidence="10">RraA-like protein</fullName>
    </alternativeName>
</protein>
<comment type="cofactor">
    <cofactor evidence="2">
        <name>a divalent metal cation</name>
        <dbReference type="ChEBI" id="CHEBI:60240"/>
    </cofactor>
</comment>
<dbReference type="EMBL" id="CP108195">
    <property type="protein sequence ID" value="WTS09944.1"/>
    <property type="molecule type" value="Genomic_DNA"/>
</dbReference>
<comment type="catalytic activity">
    <reaction evidence="12">
        <text>oxaloacetate + H(+) = pyruvate + CO2</text>
        <dbReference type="Rhea" id="RHEA:15641"/>
        <dbReference type="ChEBI" id="CHEBI:15361"/>
        <dbReference type="ChEBI" id="CHEBI:15378"/>
        <dbReference type="ChEBI" id="CHEBI:16452"/>
        <dbReference type="ChEBI" id="CHEBI:16526"/>
        <dbReference type="EC" id="4.1.1.112"/>
    </reaction>
</comment>
<dbReference type="Pfam" id="PF03737">
    <property type="entry name" value="RraA-like"/>
    <property type="match status" value="1"/>
</dbReference>
<dbReference type="EC" id="4.1.3.17" evidence="5"/>
<comment type="catalytic activity">
    <reaction evidence="1">
        <text>4-hydroxy-4-methyl-2-oxoglutarate = 2 pyruvate</text>
        <dbReference type="Rhea" id="RHEA:22748"/>
        <dbReference type="ChEBI" id="CHEBI:15361"/>
        <dbReference type="ChEBI" id="CHEBI:58276"/>
        <dbReference type="EC" id="4.1.3.17"/>
    </reaction>
</comment>
<feature type="binding site" evidence="13">
    <location>
        <position position="123"/>
    </location>
    <ligand>
        <name>substrate</name>
    </ligand>
</feature>
<dbReference type="GO" id="GO:0046872">
    <property type="term" value="F:metal ion binding"/>
    <property type="evidence" value="ECO:0007669"/>
    <property type="project" value="UniProtKB-KW"/>
</dbReference>
<dbReference type="PANTHER" id="PTHR33254:SF4">
    <property type="entry name" value="4-HYDROXY-4-METHYL-2-OXOGLUTARATE ALDOLASE 3-RELATED"/>
    <property type="match status" value="1"/>
</dbReference>
<evidence type="ECO:0000256" key="1">
    <source>
        <dbReference type="ARBA" id="ARBA00001342"/>
    </source>
</evidence>
<evidence type="ECO:0000256" key="11">
    <source>
        <dbReference type="ARBA" id="ARBA00032305"/>
    </source>
</evidence>
<feature type="binding site" evidence="13">
    <location>
        <position position="124"/>
    </location>
    <ligand>
        <name>Mg(2+)</name>
        <dbReference type="ChEBI" id="CHEBI:18420"/>
    </ligand>
</feature>
<dbReference type="AlphaFoldDB" id="A0AAU1TWD9"/>
<evidence type="ECO:0000256" key="7">
    <source>
        <dbReference type="ARBA" id="ARBA00016549"/>
    </source>
</evidence>
<evidence type="ECO:0000256" key="10">
    <source>
        <dbReference type="ARBA" id="ARBA00030169"/>
    </source>
</evidence>
<dbReference type="InterPro" id="IPR036704">
    <property type="entry name" value="RraA/RraA-like_sf"/>
</dbReference>
<comment type="similarity">
    <text evidence="3">Belongs to the class II aldolase/RraA-like family.</text>
</comment>
<dbReference type="GO" id="GO:0047443">
    <property type="term" value="F:4-hydroxy-4-methyl-2-oxoglutarate aldolase activity"/>
    <property type="evidence" value="ECO:0007669"/>
    <property type="project" value="UniProtKB-EC"/>
</dbReference>
<dbReference type="InterPro" id="IPR005493">
    <property type="entry name" value="RraA/RraA-like"/>
</dbReference>
<keyword evidence="13" id="KW-0479">Metal-binding</keyword>
<gene>
    <name evidence="14" type="ORF">OHU69_01745</name>
</gene>
<dbReference type="Gene3D" id="3.50.30.40">
    <property type="entry name" value="Ribonuclease E inhibitor RraA/RraA-like"/>
    <property type="match status" value="1"/>
</dbReference>
<organism evidence="14">
    <name type="scientific">Streptomyces sp. NBC_00119</name>
    <dbReference type="NCBI Taxonomy" id="2975659"/>
    <lineage>
        <taxon>Bacteria</taxon>
        <taxon>Bacillati</taxon>
        <taxon>Actinomycetota</taxon>
        <taxon>Actinomycetes</taxon>
        <taxon>Kitasatosporales</taxon>
        <taxon>Streptomycetaceae</taxon>
        <taxon>Streptomyces</taxon>
    </lineage>
</organism>
<evidence type="ECO:0000256" key="4">
    <source>
        <dbReference type="ARBA" id="ARBA00011233"/>
    </source>
</evidence>
<evidence type="ECO:0000256" key="12">
    <source>
        <dbReference type="ARBA" id="ARBA00047973"/>
    </source>
</evidence>
<evidence type="ECO:0000256" key="2">
    <source>
        <dbReference type="ARBA" id="ARBA00001968"/>
    </source>
</evidence>
<dbReference type="PANTHER" id="PTHR33254">
    <property type="entry name" value="4-HYDROXY-4-METHYL-2-OXOGLUTARATE ALDOLASE 3-RELATED"/>
    <property type="match status" value="1"/>
</dbReference>
<proteinExistence type="inferred from homology"/>
<evidence type="ECO:0000256" key="3">
    <source>
        <dbReference type="ARBA" id="ARBA00008621"/>
    </source>
</evidence>
<dbReference type="CDD" id="cd16841">
    <property type="entry name" value="RraA_family"/>
    <property type="match status" value="1"/>
</dbReference>
<comment type="cofactor">
    <cofactor evidence="13">
        <name>Mg(2+)</name>
        <dbReference type="ChEBI" id="CHEBI:18420"/>
    </cofactor>
</comment>
<comment type="function">
    <text evidence="8">Catalyzes the aldol cleavage of 4-hydroxy-4-methyl-2-oxoglutarate (HMG) into 2 molecules of pyruvate. Also contains a secondary oxaloacetate (OAA) decarboxylase activity due to the common pyruvate enolate transition state formed following C-C bond cleavage in the retro-aldol and decarboxylation reactions.</text>
</comment>
<accession>A0AAU1TWD9</accession>
<evidence type="ECO:0000256" key="5">
    <source>
        <dbReference type="ARBA" id="ARBA00012213"/>
    </source>
</evidence>
<evidence type="ECO:0000256" key="13">
    <source>
        <dbReference type="PIRSR" id="PIRSR605493-1"/>
    </source>
</evidence>
<evidence type="ECO:0000256" key="6">
    <source>
        <dbReference type="ARBA" id="ARBA00012947"/>
    </source>
</evidence>
<sequence>MADMNERLQGLASRVRTPDVVDAMGRMHRHRCHINDLVSPTPGRVLLGPAVTVSYLPSCEETLPPEQFNFFRLFNDAIEDGAQGRVLVLASNGHADVSLGGGTKLSQVAARGLAGILADGRLRDFTEIASYDFAVYCWGQTTKWGGDVVAPFEANRTVVVAGVTVRPGDYVFADTSGAAVIPAAQVLSVFEEANRVAQDEAAFVERVRQGNPDDDRSEQ</sequence>
<evidence type="ECO:0000313" key="14">
    <source>
        <dbReference type="EMBL" id="WTS09944.1"/>
    </source>
</evidence>
<name>A0AAU1TWD9_9ACTN</name>
<dbReference type="EC" id="4.1.1.112" evidence="6"/>
<evidence type="ECO:0000256" key="8">
    <source>
        <dbReference type="ARBA" id="ARBA00025046"/>
    </source>
</evidence>
<dbReference type="GO" id="GO:0008948">
    <property type="term" value="F:oxaloacetate decarboxylase activity"/>
    <property type="evidence" value="ECO:0007669"/>
    <property type="project" value="UniProtKB-EC"/>
</dbReference>
<evidence type="ECO:0000256" key="9">
    <source>
        <dbReference type="ARBA" id="ARBA00029596"/>
    </source>
</evidence>
<keyword evidence="13" id="KW-0460">Magnesium</keyword>
<reference evidence="14" key="1">
    <citation type="submission" date="2022-10" db="EMBL/GenBank/DDBJ databases">
        <title>The complete genomes of actinobacterial strains from the NBC collection.</title>
        <authorList>
            <person name="Joergensen T.S."/>
            <person name="Alvarez Arevalo M."/>
            <person name="Sterndorff E.B."/>
            <person name="Faurdal D."/>
            <person name="Vuksanovic O."/>
            <person name="Mourched A.-S."/>
            <person name="Charusanti P."/>
            <person name="Shaw S."/>
            <person name="Blin K."/>
            <person name="Weber T."/>
        </authorList>
    </citation>
    <scope>NUCLEOTIDE SEQUENCE</scope>
    <source>
        <strain evidence="14">NBC_00119</strain>
    </source>
</reference>